<reference evidence="2 3" key="1">
    <citation type="submission" date="2013-02" db="EMBL/GenBank/DDBJ databases">
        <title>The complete genome sequence of Corynebacterium vitaeruminis DSM 20294.</title>
        <authorList>
            <person name="Ruckert C."/>
            <person name="Albersmeier A."/>
            <person name="Kalinowski J."/>
        </authorList>
    </citation>
    <scope>NUCLEOTIDE SEQUENCE [LARGE SCALE GENOMIC DNA]</scope>
    <source>
        <strain evidence="3">ATCC 10234</strain>
    </source>
</reference>
<sequence length="165" mass="18455">MTITLPGIGHLEPDDYFSKTAPRAVDFLGRELSFAVNLDHTGDAPDAPTTQAIADCIRTFSGLGWEEFSALTAPAVFAYYQQVYREMAEEDSDYTEEHLPIINEPKDVWQHVSFGDEPLVTLRYPDERWQVAWECECAWEPEHGLAIALIGGDSEPLADSCDAIF</sequence>
<dbReference type="eggNOG" id="ENOG5030K20">
    <property type="taxonomic scope" value="Bacteria"/>
</dbReference>
<dbReference type="AlphaFoldDB" id="W5XWR9"/>
<name>W5XWR9_9CORY</name>
<evidence type="ECO:0000313" key="3">
    <source>
        <dbReference type="Proteomes" id="UP000019222"/>
    </source>
</evidence>
<dbReference type="RefSeq" id="WP_025251532.1">
    <property type="nucleotide sequence ID" value="NZ_CP004353.1"/>
</dbReference>
<dbReference type="InterPro" id="IPR054254">
    <property type="entry name" value="DUF6985"/>
</dbReference>
<dbReference type="Pfam" id="PF22481">
    <property type="entry name" value="DUF6985"/>
    <property type="match status" value="1"/>
</dbReference>
<gene>
    <name evidence="2" type="ORF">B843_00300</name>
</gene>
<accession>W5XWR9</accession>
<keyword evidence="3" id="KW-1185">Reference proteome</keyword>
<evidence type="ECO:0000259" key="1">
    <source>
        <dbReference type="Pfam" id="PF22481"/>
    </source>
</evidence>
<dbReference type="PATRIC" id="fig|1224164.3.peg.61"/>
<evidence type="ECO:0000313" key="2">
    <source>
        <dbReference type="EMBL" id="AHI21456.1"/>
    </source>
</evidence>
<proteinExistence type="predicted"/>
<organism evidence="2 3">
    <name type="scientific">Corynebacterium vitaeruminis DSM 20294</name>
    <dbReference type="NCBI Taxonomy" id="1224164"/>
    <lineage>
        <taxon>Bacteria</taxon>
        <taxon>Bacillati</taxon>
        <taxon>Actinomycetota</taxon>
        <taxon>Actinomycetes</taxon>
        <taxon>Mycobacteriales</taxon>
        <taxon>Corynebacteriaceae</taxon>
        <taxon>Corynebacterium</taxon>
    </lineage>
</organism>
<dbReference type="KEGG" id="cvt:B843_00300"/>
<dbReference type="STRING" id="1224164.B843_00300"/>
<dbReference type="HOGENOM" id="CLU_1666451_0_0_11"/>
<protein>
    <recommendedName>
        <fullName evidence="1">DUF6985 domain-containing protein</fullName>
    </recommendedName>
</protein>
<feature type="domain" description="DUF6985" evidence="1">
    <location>
        <begin position="8"/>
        <end position="153"/>
    </location>
</feature>
<dbReference type="Proteomes" id="UP000019222">
    <property type="component" value="Chromosome"/>
</dbReference>
<dbReference type="EMBL" id="CP004353">
    <property type="protein sequence ID" value="AHI21456.1"/>
    <property type="molecule type" value="Genomic_DNA"/>
</dbReference>